<organism evidence="13 14">
    <name type="scientific">Baudoinia panamericana (strain UAMH 10762)</name>
    <name type="common">Angels' share fungus</name>
    <name type="synonym">Baudoinia compniacensis (strain UAMH 10762)</name>
    <dbReference type="NCBI Taxonomy" id="717646"/>
    <lineage>
        <taxon>Eukaryota</taxon>
        <taxon>Fungi</taxon>
        <taxon>Dikarya</taxon>
        <taxon>Ascomycota</taxon>
        <taxon>Pezizomycotina</taxon>
        <taxon>Dothideomycetes</taxon>
        <taxon>Dothideomycetidae</taxon>
        <taxon>Mycosphaerellales</taxon>
        <taxon>Teratosphaeriaceae</taxon>
        <taxon>Baudoinia</taxon>
    </lineage>
</organism>
<dbReference type="GO" id="GO:0000293">
    <property type="term" value="F:ferric-chelate reductase activity"/>
    <property type="evidence" value="ECO:0007669"/>
    <property type="project" value="UniProtKB-ARBA"/>
</dbReference>
<dbReference type="eggNOG" id="KOG0039">
    <property type="taxonomic scope" value="Eukaryota"/>
</dbReference>
<feature type="transmembrane region" description="Helical" evidence="9">
    <location>
        <begin position="154"/>
        <end position="176"/>
    </location>
</feature>
<dbReference type="InterPro" id="IPR039261">
    <property type="entry name" value="FNR_nucleotide-bd"/>
</dbReference>
<feature type="transmembrane region" description="Helical" evidence="9">
    <location>
        <begin position="74"/>
        <end position="95"/>
    </location>
</feature>
<keyword evidence="5 9" id="KW-1133">Transmembrane helix</keyword>
<keyword evidence="4" id="KW-0249">Electron transport</keyword>
<dbReference type="CDD" id="cd06186">
    <property type="entry name" value="NOX_Duox_like_FAD_NADP"/>
    <property type="match status" value="1"/>
</dbReference>
<evidence type="ECO:0000259" key="12">
    <source>
        <dbReference type="Pfam" id="PF08030"/>
    </source>
</evidence>
<dbReference type="SUPFAM" id="SSF52343">
    <property type="entry name" value="Ferredoxin reductase-like, C-terminal NADP-linked domain"/>
    <property type="match status" value="1"/>
</dbReference>
<feature type="transmembrane region" description="Helical" evidence="9">
    <location>
        <begin position="188"/>
        <end position="209"/>
    </location>
</feature>
<feature type="transmembrane region" description="Helical" evidence="9">
    <location>
        <begin position="216"/>
        <end position="235"/>
    </location>
</feature>
<dbReference type="AlphaFoldDB" id="M2LET8"/>
<feature type="domain" description="Ferric reductase NAD binding" evidence="12">
    <location>
        <begin position="367"/>
        <end position="539"/>
    </location>
</feature>
<evidence type="ECO:0000256" key="3">
    <source>
        <dbReference type="ARBA" id="ARBA00022692"/>
    </source>
</evidence>
<accession>M2LET8</accession>
<keyword evidence="2" id="KW-0813">Transport</keyword>
<keyword evidence="8 9" id="KW-0472">Membrane</keyword>
<evidence type="ECO:0000256" key="2">
    <source>
        <dbReference type="ARBA" id="ARBA00022448"/>
    </source>
</evidence>
<dbReference type="Proteomes" id="UP000011761">
    <property type="component" value="Unassembled WGS sequence"/>
</dbReference>
<feature type="domain" description="Ferric oxidoreductase" evidence="10">
    <location>
        <begin position="116"/>
        <end position="231"/>
    </location>
</feature>
<dbReference type="SFLD" id="SFLDG01168">
    <property type="entry name" value="Ferric_reductase_subgroup_(FRE"/>
    <property type="match status" value="1"/>
</dbReference>
<dbReference type="EMBL" id="KB445562">
    <property type="protein sequence ID" value="EMC92507.1"/>
    <property type="molecule type" value="Genomic_DNA"/>
</dbReference>
<dbReference type="Pfam" id="PF08022">
    <property type="entry name" value="FAD_binding_8"/>
    <property type="match status" value="1"/>
</dbReference>
<evidence type="ECO:0000259" key="11">
    <source>
        <dbReference type="Pfam" id="PF08022"/>
    </source>
</evidence>
<protein>
    <recommendedName>
        <fullName evidence="15">FAD-binding FR-type domain-containing protein</fullName>
    </recommendedName>
</protein>
<dbReference type="OrthoDB" id="17725at2759"/>
<dbReference type="Gene3D" id="3.40.50.80">
    <property type="entry name" value="Nucleotide-binding domain of ferredoxin-NADP reductase (FNR) module"/>
    <property type="match status" value="1"/>
</dbReference>
<dbReference type="SFLD" id="SFLDS00052">
    <property type="entry name" value="Ferric_Reductase_Domain"/>
    <property type="match status" value="1"/>
</dbReference>
<evidence type="ECO:0000256" key="7">
    <source>
        <dbReference type="ARBA" id="ARBA00023065"/>
    </source>
</evidence>
<evidence type="ECO:0000256" key="6">
    <source>
        <dbReference type="ARBA" id="ARBA00023002"/>
    </source>
</evidence>
<dbReference type="HOGENOM" id="CLU_010365_5_0_1"/>
<sequence length="562" mass="61808">MADEAALFEQLNRISATDQAAAKHFGIGIGTIVGAFVFVYWGQRLWDRVSGRKGGIVRAVSYVARPLRRIASGVPVGGFLILPGRILLALVYLALNIALTFTNVDWSQRTFFGKRLGWMALCNMCLAVFLGLKNTPLSPLAGCSYEGLNVLHRCCGYTTILYVILHAIVIVTGLVHEGQLYLMRMSQQYAGAVAGLSMLIILASTASIIRRRQYELFITMHVVLVAVILATAGFHTFNPPYISPKTLLITTLAAGFWAIDRLQRVIRWTYYAAGNHCTLTPLPEEATRVEMHRAVKAAPGSHIFLWIPGVKVLQIHPFTLNKPTEFVIAARDGFTKALYEKACSKPGIRLKASVDGPYGSAPKVRAYDKLVLLAGGSGATFTLALALDWSRHLRLRRHGSTLIFVWTVKTRAYLQWFEAELTELANNPAIDLRVHITGKNTSRYASPSLTPGWSYPPSPPMELSVIPDSSAAEKGTKMPNVKEMECSQYSRSASTVWPRIHYNRPNVEDVVEGALAGLAVTKRVLIAACGPGGLLTDARIAAAARMRAELPSVHLHLEEFEW</sequence>
<dbReference type="GO" id="GO:0006879">
    <property type="term" value="P:intracellular iron ion homeostasis"/>
    <property type="evidence" value="ECO:0007669"/>
    <property type="project" value="TreeGrafter"/>
</dbReference>
<feature type="transmembrane region" description="Helical" evidence="9">
    <location>
        <begin position="20"/>
        <end position="42"/>
    </location>
</feature>
<dbReference type="InterPro" id="IPR013130">
    <property type="entry name" value="Fe3_Rdtase_TM_dom"/>
</dbReference>
<keyword evidence="14" id="KW-1185">Reference proteome</keyword>
<evidence type="ECO:0000256" key="4">
    <source>
        <dbReference type="ARBA" id="ARBA00022982"/>
    </source>
</evidence>
<gene>
    <name evidence="13" type="ORF">BAUCODRAFT_294002</name>
</gene>
<dbReference type="GO" id="GO:0006826">
    <property type="term" value="P:iron ion transport"/>
    <property type="evidence" value="ECO:0007669"/>
    <property type="project" value="TreeGrafter"/>
</dbReference>
<evidence type="ECO:0008006" key="15">
    <source>
        <dbReference type="Google" id="ProtNLM"/>
    </source>
</evidence>
<dbReference type="PANTHER" id="PTHR32361:SF28">
    <property type="entry name" value="FRP1P"/>
    <property type="match status" value="1"/>
</dbReference>
<name>M2LET8_BAUPA</name>
<dbReference type="InterPro" id="IPR013121">
    <property type="entry name" value="Fe_red_NAD-bd_6"/>
</dbReference>
<evidence type="ECO:0000259" key="10">
    <source>
        <dbReference type="Pfam" id="PF01794"/>
    </source>
</evidence>
<evidence type="ECO:0000256" key="8">
    <source>
        <dbReference type="ARBA" id="ARBA00023136"/>
    </source>
</evidence>
<dbReference type="Pfam" id="PF01794">
    <property type="entry name" value="Ferric_reduct"/>
    <property type="match status" value="1"/>
</dbReference>
<dbReference type="OMA" id="RRWWYEL"/>
<keyword evidence="7" id="KW-0406">Ion transport</keyword>
<dbReference type="KEGG" id="bcom:BAUCODRAFT_294002"/>
<dbReference type="PANTHER" id="PTHR32361">
    <property type="entry name" value="FERRIC/CUPRIC REDUCTASE TRANSMEMBRANE COMPONENT"/>
    <property type="match status" value="1"/>
</dbReference>
<dbReference type="GeneID" id="19110922"/>
<evidence type="ECO:0000256" key="5">
    <source>
        <dbReference type="ARBA" id="ARBA00022989"/>
    </source>
</evidence>
<proteinExistence type="predicted"/>
<reference evidence="13 14" key="1">
    <citation type="journal article" date="2012" name="PLoS Pathog.">
        <title>Diverse lifestyles and strategies of plant pathogenesis encoded in the genomes of eighteen Dothideomycetes fungi.</title>
        <authorList>
            <person name="Ohm R.A."/>
            <person name="Feau N."/>
            <person name="Henrissat B."/>
            <person name="Schoch C.L."/>
            <person name="Horwitz B.A."/>
            <person name="Barry K.W."/>
            <person name="Condon B.J."/>
            <person name="Copeland A.C."/>
            <person name="Dhillon B."/>
            <person name="Glaser F."/>
            <person name="Hesse C.N."/>
            <person name="Kosti I."/>
            <person name="LaButti K."/>
            <person name="Lindquist E.A."/>
            <person name="Lucas S."/>
            <person name="Salamov A.A."/>
            <person name="Bradshaw R.E."/>
            <person name="Ciuffetti L."/>
            <person name="Hamelin R.C."/>
            <person name="Kema G.H.J."/>
            <person name="Lawrence C."/>
            <person name="Scott J.A."/>
            <person name="Spatafora J.W."/>
            <person name="Turgeon B.G."/>
            <person name="de Wit P.J.G.M."/>
            <person name="Zhong S."/>
            <person name="Goodwin S.B."/>
            <person name="Grigoriev I.V."/>
        </authorList>
    </citation>
    <scope>NUCLEOTIDE SEQUENCE [LARGE SCALE GENOMIC DNA]</scope>
    <source>
        <strain evidence="13 14">UAMH 10762</strain>
    </source>
</reference>
<dbReference type="Pfam" id="PF08030">
    <property type="entry name" value="NAD_binding_6"/>
    <property type="match status" value="1"/>
</dbReference>
<evidence type="ECO:0000256" key="9">
    <source>
        <dbReference type="SAM" id="Phobius"/>
    </source>
</evidence>
<dbReference type="GO" id="GO:0015677">
    <property type="term" value="P:copper ion import"/>
    <property type="evidence" value="ECO:0007669"/>
    <property type="project" value="TreeGrafter"/>
</dbReference>
<dbReference type="InterPro" id="IPR051410">
    <property type="entry name" value="Ferric/Cupric_Reductase"/>
</dbReference>
<evidence type="ECO:0000256" key="1">
    <source>
        <dbReference type="ARBA" id="ARBA00004141"/>
    </source>
</evidence>
<evidence type="ECO:0000313" key="13">
    <source>
        <dbReference type="EMBL" id="EMC92507.1"/>
    </source>
</evidence>
<keyword evidence="6" id="KW-0560">Oxidoreductase</keyword>
<comment type="subcellular location">
    <subcellularLocation>
        <location evidence="1">Membrane</location>
        <topology evidence="1">Multi-pass membrane protein</topology>
    </subcellularLocation>
</comment>
<feature type="domain" description="FAD-binding 8" evidence="11">
    <location>
        <begin position="278"/>
        <end position="360"/>
    </location>
</feature>
<dbReference type="InterPro" id="IPR013112">
    <property type="entry name" value="FAD-bd_8"/>
</dbReference>
<keyword evidence="3 9" id="KW-0812">Transmembrane</keyword>
<evidence type="ECO:0000313" key="14">
    <source>
        <dbReference type="Proteomes" id="UP000011761"/>
    </source>
</evidence>
<dbReference type="RefSeq" id="XP_007680807.1">
    <property type="nucleotide sequence ID" value="XM_007682617.1"/>
</dbReference>
<dbReference type="GO" id="GO:0005886">
    <property type="term" value="C:plasma membrane"/>
    <property type="evidence" value="ECO:0007669"/>
    <property type="project" value="TreeGrafter"/>
</dbReference>
<feature type="transmembrane region" description="Helical" evidence="9">
    <location>
        <begin position="115"/>
        <end position="133"/>
    </location>
</feature>